<proteinExistence type="predicted"/>
<keyword evidence="2" id="KW-0472">Membrane</keyword>
<feature type="compositionally biased region" description="Polar residues" evidence="1">
    <location>
        <begin position="145"/>
        <end position="174"/>
    </location>
</feature>
<keyword evidence="2" id="KW-1133">Transmembrane helix</keyword>
<feature type="region of interest" description="Disordered" evidence="1">
    <location>
        <begin position="114"/>
        <end position="186"/>
    </location>
</feature>
<dbReference type="EMBL" id="JRNH01000022">
    <property type="protein sequence ID" value="KGF20026.1"/>
    <property type="molecule type" value="Genomic_DNA"/>
</dbReference>
<accession>A0A095YD36</accession>
<evidence type="ECO:0000313" key="3">
    <source>
        <dbReference type="EMBL" id="KGF20026.1"/>
    </source>
</evidence>
<dbReference type="AlphaFoldDB" id="A0A095YD36"/>
<gene>
    <name evidence="3" type="ORF">HMPREF2128_06975</name>
</gene>
<evidence type="ECO:0000256" key="2">
    <source>
        <dbReference type="SAM" id="Phobius"/>
    </source>
</evidence>
<sequence>MPPGPQQPGQADGQQPYGQPEQYGQPGYGQQGQYGAPQQGGPQFGAPQQGGPHQGGPQYPGLGGPGYYGNPGDENSGGPKKNRAWLWWLIGVLVVALIAGLVYMFVWGPWSKRESNTLNVDRPTAPTEAMSTIPAPLSVPGGSTGPNSTDDPFGPNSTSPSDINLPSFDPSHTPSIGAPPPNAGSIDPNTGATLQSFKDIPPFCEWQFGKSSWRATDDGMTYQGSNSGEGFTDVTCGLSLITLNSSNQSPDVEKLMDAMIYGKQGKGSIESNELGNFLPNNKPLRIDYEINQNNVKIEVSAK</sequence>
<organism evidence="3 4">
    <name type="scientific">Pseudoglutamicibacter albus DNF00011</name>
    <dbReference type="NCBI Taxonomy" id="1401063"/>
    <lineage>
        <taxon>Bacteria</taxon>
        <taxon>Bacillati</taxon>
        <taxon>Actinomycetota</taxon>
        <taxon>Actinomycetes</taxon>
        <taxon>Micrococcales</taxon>
        <taxon>Micrococcaceae</taxon>
        <taxon>Pseudoglutamicibacter</taxon>
    </lineage>
</organism>
<feature type="compositionally biased region" description="Low complexity" evidence="1">
    <location>
        <begin position="33"/>
        <end position="60"/>
    </location>
</feature>
<feature type="compositionally biased region" description="Low complexity" evidence="1">
    <location>
        <begin position="7"/>
        <end position="25"/>
    </location>
</feature>
<name>A0A095YD36_9MICC</name>
<comment type="caution">
    <text evidence="3">The sequence shown here is derived from an EMBL/GenBank/DDBJ whole genome shotgun (WGS) entry which is preliminary data.</text>
</comment>
<evidence type="ECO:0000313" key="4">
    <source>
        <dbReference type="Proteomes" id="UP000053528"/>
    </source>
</evidence>
<protein>
    <submittedName>
        <fullName evidence="3">Uncharacterized protein</fullName>
    </submittedName>
</protein>
<keyword evidence="2" id="KW-0812">Transmembrane</keyword>
<feature type="transmembrane region" description="Helical" evidence="2">
    <location>
        <begin position="85"/>
        <end position="106"/>
    </location>
</feature>
<feature type="region of interest" description="Disordered" evidence="1">
    <location>
        <begin position="1"/>
        <end position="78"/>
    </location>
</feature>
<evidence type="ECO:0000256" key="1">
    <source>
        <dbReference type="SAM" id="MobiDB-lite"/>
    </source>
</evidence>
<dbReference type="Proteomes" id="UP000053528">
    <property type="component" value="Unassembled WGS sequence"/>
</dbReference>
<reference evidence="3 4" key="1">
    <citation type="submission" date="2014-07" db="EMBL/GenBank/DDBJ databases">
        <authorList>
            <person name="McCorrison J."/>
            <person name="Sanka R."/>
            <person name="Torralba M."/>
            <person name="Gillis M."/>
            <person name="Haft D.H."/>
            <person name="Methe B."/>
            <person name="Sutton G."/>
            <person name="Nelson K.E."/>
        </authorList>
    </citation>
    <scope>NUCLEOTIDE SEQUENCE [LARGE SCALE GENOMIC DNA]</scope>
    <source>
        <strain evidence="3 4">DNF00011</strain>
    </source>
</reference>